<dbReference type="Gene3D" id="3.40.710.10">
    <property type="entry name" value="DD-peptidase/beta-lactamase superfamily"/>
    <property type="match status" value="1"/>
</dbReference>
<dbReference type="InterPro" id="IPR050491">
    <property type="entry name" value="AmpC-like"/>
</dbReference>
<keyword evidence="4" id="KW-0378">Hydrolase</keyword>
<dbReference type="PANTHER" id="PTHR46825:SF9">
    <property type="entry name" value="BETA-LACTAMASE-RELATED DOMAIN-CONTAINING PROTEIN"/>
    <property type="match status" value="1"/>
</dbReference>
<dbReference type="SUPFAM" id="SSF56601">
    <property type="entry name" value="beta-lactamase/transpeptidase-like"/>
    <property type="match status" value="1"/>
</dbReference>
<evidence type="ECO:0000313" key="4">
    <source>
        <dbReference type="EMBL" id="RYU93175.1"/>
    </source>
</evidence>
<protein>
    <submittedName>
        <fullName evidence="4">Serine hydrolase</fullName>
    </submittedName>
</protein>
<dbReference type="GO" id="GO:0016787">
    <property type="term" value="F:hydrolase activity"/>
    <property type="evidence" value="ECO:0007669"/>
    <property type="project" value="UniProtKB-KW"/>
</dbReference>
<organism evidence="4 5">
    <name type="scientific">Emticicia agri</name>
    <dbReference type="NCBI Taxonomy" id="2492393"/>
    <lineage>
        <taxon>Bacteria</taxon>
        <taxon>Pseudomonadati</taxon>
        <taxon>Bacteroidota</taxon>
        <taxon>Cytophagia</taxon>
        <taxon>Cytophagales</taxon>
        <taxon>Leadbetterellaceae</taxon>
        <taxon>Emticicia</taxon>
    </lineage>
</organism>
<feature type="signal peptide" evidence="1">
    <location>
        <begin position="1"/>
        <end position="20"/>
    </location>
</feature>
<evidence type="ECO:0000256" key="1">
    <source>
        <dbReference type="SAM" id="SignalP"/>
    </source>
</evidence>
<dbReference type="AlphaFoldDB" id="A0A4Q5LUG4"/>
<name>A0A4Q5LUG4_9BACT</name>
<dbReference type="PANTHER" id="PTHR46825">
    <property type="entry name" value="D-ALANYL-D-ALANINE-CARBOXYPEPTIDASE/ENDOPEPTIDASE AMPH"/>
    <property type="match status" value="1"/>
</dbReference>
<dbReference type="InterPro" id="IPR012338">
    <property type="entry name" value="Beta-lactam/transpept-like"/>
</dbReference>
<evidence type="ECO:0000259" key="3">
    <source>
        <dbReference type="Pfam" id="PF11954"/>
    </source>
</evidence>
<evidence type="ECO:0000313" key="5">
    <source>
        <dbReference type="Proteomes" id="UP000293162"/>
    </source>
</evidence>
<accession>A0A4Q5LUG4</accession>
<dbReference type="InterPro" id="IPR021860">
    <property type="entry name" value="Peptidase_S12_Pab87-rel_C"/>
</dbReference>
<comment type="caution">
    <text evidence="4">The sequence shown here is derived from an EMBL/GenBank/DDBJ whole genome shotgun (WGS) entry which is preliminary data.</text>
</comment>
<proteinExistence type="predicted"/>
<sequence length="554" mass="61701">MKKLLLVGHLVTLLSMNLSAQTQNDSLAIKIDAIFKKYEGKDRPGCAVGIIKNGVLVFKKGYGMANLEYDIPNTPTSVFDIASVSKQFAGYAIATLLIEKKIALDDDVHKYLPDVPDFGKTITIRHLVHHTSGLRDWPQTLHAAGWRWDEVFSFEDIMRMVKNQKDLDFEPGFKYSYSNTGYNLLAAIVEKVTGTSFRDWTDTHIFKPLGMNSSHFLVDYTEVVKNMAYSYFPSDKGFKKSVTALTAYGSSSLFTTVEDLSKWAIHFNKSVSDKNPVFMQMLEEGKLNNGGAVKYGYGLAYGSNEGFRTISHTGGWASYQTVLMHYPDQQVSFIILGNSGDFDLGGSTNEVTRALLPFQSKPAAKPAVSATVNKDAPNVKVAESVLKKYTGAFQLGPGWAVTITLENGQLFTQANGEARFPMDSKSDSTFWINAYGASMTFVKDSKGEVNLLKYKYIQAKRITPWQPDKAQFEQYAGTYFSTELGTEYAITHSEGQLKISNFRLGDIDLGIDPTTENQFSSSVGKIRFYKDSQNKIAGFKLSGGRIQNIKFEKR</sequence>
<dbReference type="EMBL" id="SEWF01000053">
    <property type="protein sequence ID" value="RYU93175.1"/>
    <property type="molecule type" value="Genomic_DNA"/>
</dbReference>
<feature type="domain" description="Peptidase S12 Pab87-related C-terminal" evidence="3">
    <location>
        <begin position="378"/>
        <end position="455"/>
    </location>
</feature>
<dbReference type="OrthoDB" id="9793489at2"/>
<feature type="domain" description="Beta-lactamase-related" evidence="2">
    <location>
        <begin position="32"/>
        <end position="341"/>
    </location>
</feature>
<keyword evidence="1" id="KW-0732">Signal</keyword>
<reference evidence="4 5" key="1">
    <citation type="submission" date="2019-02" db="EMBL/GenBank/DDBJ databases">
        <title>Bacterial novel species Emticicia sp. 17J42-9 isolated from soil.</title>
        <authorList>
            <person name="Jung H.-Y."/>
        </authorList>
    </citation>
    <scope>NUCLEOTIDE SEQUENCE [LARGE SCALE GENOMIC DNA]</scope>
    <source>
        <strain evidence="4 5">17J42-9</strain>
    </source>
</reference>
<dbReference type="Pfam" id="PF00144">
    <property type="entry name" value="Beta-lactamase"/>
    <property type="match status" value="1"/>
</dbReference>
<dbReference type="Proteomes" id="UP000293162">
    <property type="component" value="Unassembled WGS sequence"/>
</dbReference>
<evidence type="ECO:0000259" key="2">
    <source>
        <dbReference type="Pfam" id="PF00144"/>
    </source>
</evidence>
<dbReference type="Pfam" id="PF11954">
    <property type="entry name" value="DUF3471"/>
    <property type="match status" value="1"/>
</dbReference>
<gene>
    <name evidence="4" type="ORF">EWM59_23375</name>
</gene>
<dbReference type="InterPro" id="IPR001466">
    <property type="entry name" value="Beta-lactam-related"/>
</dbReference>
<keyword evidence="5" id="KW-1185">Reference proteome</keyword>
<dbReference type="RefSeq" id="WP_130023675.1">
    <property type="nucleotide sequence ID" value="NZ_SEWF01000053.1"/>
</dbReference>
<feature type="chain" id="PRO_5020744551" evidence="1">
    <location>
        <begin position="21"/>
        <end position="554"/>
    </location>
</feature>